<proteinExistence type="predicted"/>
<evidence type="ECO:0000313" key="1">
    <source>
        <dbReference type="Proteomes" id="UP000095286"/>
    </source>
</evidence>
<name>A0AC35TPQ6_9BILA</name>
<dbReference type="WBParaSite" id="RSKR_0000301100.1">
    <property type="protein sequence ID" value="RSKR_0000301100.1"/>
    <property type="gene ID" value="RSKR_0000301100"/>
</dbReference>
<sequence length="510" mass="58757">MAPRRAKLDTIDELVYVNPFLHLFDDNPNFLPDISVSFADILPPIEVIQDYNDFANDLYCNTILESFNDITKDLIKDRETFKEVLKELDESVVLPKTPTRGKNVSVLAKYYENIEKRKENNKLRVNLFANNVSHVGQTTPTRGAVMGLKKTFTAKPVTPSRLYVPGMPTNRQPLDYSAKRERNTMERDSLRQQQTNQLDRADHNKQRILQEKTEKARREREERSLQVEERRKAKEAVLEAKRKAIQEREEETRRFQEEYNKTPKSQPRKPLGSAPRSTASKPRHRSPSPVIVRSYVDQSMDNSEIYKTPSLTKNKRKSTPKPNTLVRNCLFDSPLRKNPRPDNFKENEFGTFDMKNFEEEMRKSVNDNLFDSQLPDTDAPLFMDVSCSEYEMTRPIVAASTEDDYNIADLSENDGTDDEDNPRKEVPSWAKPENLRPALIAQHKKYGKVSDFSAIFGPNMPLDIAKIFKGYTNKNRNSSAVWTSPLNNPRTGKAAYHLLSDSILDSSIME</sequence>
<reference evidence="2" key="1">
    <citation type="submission" date="2016-11" db="UniProtKB">
        <authorList>
            <consortium name="WormBaseParasite"/>
        </authorList>
    </citation>
    <scope>IDENTIFICATION</scope>
    <source>
        <strain evidence="2">KR3021</strain>
    </source>
</reference>
<dbReference type="Proteomes" id="UP000095286">
    <property type="component" value="Unplaced"/>
</dbReference>
<evidence type="ECO:0000313" key="2">
    <source>
        <dbReference type="WBParaSite" id="RSKR_0000301100.1"/>
    </source>
</evidence>
<organism evidence="1 2">
    <name type="scientific">Rhabditophanes sp. KR3021</name>
    <dbReference type="NCBI Taxonomy" id="114890"/>
    <lineage>
        <taxon>Eukaryota</taxon>
        <taxon>Metazoa</taxon>
        <taxon>Ecdysozoa</taxon>
        <taxon>Nematoda</taxon>
        <taxon>Chromadorea</taxon>
        <taxon>Rhabditida</taxon>
        <taxon>Tylenchina</taxon>
        <taxon>Panagrolaimomorpha</taxon>
        <taxon>Strongyloidoidea</taxon>
        <taxon>Alloionematidae</taxon>
        <taxon>Rhabditophanes</taxon>
    </lineage>
</organism>
<accession>A0AC35TPQ6</accession>
<protein>
    <submittedName>
        <fullName evidence="2">INCENP_ARK-bind domain-containing protein</fullName>
    </submittedName>
</protein>